<gene>
    <name evidence="2" type="ORF">bas01_0051</name>
</gene>
<reference evidence="2" key="1">
    <citation type="journal article" date="2021" name="PLoS Biol.">
        <title>Systematic exploration of Escherichia coli phage-host interactions with the BASEL phage collection.</title>
        <authorList>
            <person name="Maffei E."/>
            <person name="Shaidullina A."/>
            <person name="Burkolter M."/>
            <person name="Heyer Y."/>
            <person name="Estermann F."/>
            <person name="Druelle V."/>
            <person name="Sauer P."/>
            <person name="Willi L."/>
            <person name="Michaelis S."/>
            <person name="Hilbi H."/>
            <person name="Thaler D.S."/>
            <person name="Harms A."/>
        </authorList>
    </citation>
    <scope>NUCLEOTIDE SEQUENCE</scope>
    <source>
        <strain evidence="2">Bas01</strain>
    </source>
</reference>
<keyword evidence="2" id="KW-0255">Endonuclease</keyword>
<proteinExistence type="predicted"/>
<keyword evidence="2" id="KW-0540">Nuclease</keyword>
<sequence length="161" mass="18746">MNWHDIFEYNDGILYHKVKLCIRNDVNVGDIAGGGVRQNGYHYVNYKNKFYKRSRVVWEMFNGDIPEGFVIDHVNHDATDDRIENLECKERRDNMVNVKLRIDSSSGVTGVARKSGNKWRAYITIMGKQKSKSFNTFEDACAQRIEWSVTHDFHPNHGGKY</sequence>
<keyword evidence="2" id="KW-0378">Hydrolase</keyword>
<dbReference type="Proteomes" id="UP000827883">
    <property type="component" value="Segment"/>
</dbReference>
<feature type="domain" description="HNH nuclease" evidence="1">
    <location>
        <begin position="52"/>
        <end position="96"/>
    </location>
</feature>
<dbReference type="Gene3D" id="3.90.75.20">
    <property type="match status" value="1"/>
</dbReference>
<keyword evidence="3" id="KW-1185">Reference proteome</keyword>
<name>A0AAE8AXR6_9CAUD</name>
<dbReference type="GO" id="GO:0004519">
    <property type="term" value="F:endonuclease activity"/>
    <property type="evidence" value="ECO:0007669"/>
    <property type="project" value="UniProtKB-KW"/>
</dbReference>
<protein>
    <submittedName>
        <fullName evidence="2">Homing endonuclease</fullName>
    </submittedName>
</protein>
<dbReference type="EMBL" id="MZ501051">
    <property type="protein sequence ID" value="QXV76182.1"/>
    <property type="molecule type" value="Genomic_DNA"/>
</dbReference>
<evidence type="ECO:0000259" key="1">
    <source>
        <dbReference type="Pfam" id="PF13392"/>
    </source>
</evidence>
<organism evidence="2 3">
    <name type="scientific">Escherichia phage AugustePiccard</name>
    <dbReference type="NCBI Taxonomy" id="2851954"/>
    <lineage>
        <taxon>Viruses</taxon>
        <taxon>Duplodnaviria</taxon>
        <taxon>Heunggongvirae</taxon>
        <taxon>Uroviricota</taxon>
        <taxon>Caudoviricetes</taxon>
        <taxon>Drexlerviridae</taxon>
        <taxon>Braunvirinae</taxon>
        <taxon>Augustepiccardvirus</taxon>
        <taxon>Augustepiccardvirus augustepiccard</taxon>
    </lineage>
</organism>
<evidence type="ECO:0000313" key="3">
    <source>
        <dbReference type="Proteomes" id="UP000827883"/>
    </source>
</evidence>
<evidence type="ECO:0000313" key="2">
    <source>
        <dbReference type="EMBL" id="QXV76182.1"/>
    </source>
</evidence>
<dbReference type="InterPro" id="IPR003615">
    <property type="entry name" value="HNH_nuc"/>
</dbReference>
<dbReference type="SUPFAM" id="SSF54060">
    <property type="entry name" value="His-Me finger endonucleases"/>
    <property type="match status" value="1"/>
</dbReference>
<dbReference type="Pfam" id="PF13392">
    <property type="entry name" value="HNH_3"/>
    <property type="match status" value="1"/>
</dbReference>
<dbReference type="InterPro" id="IPR044925">
    <property type="entry name" value="His-Me_finger_sf"/>
</dbReference>
<accession>A0AAE8AXR6</accession>